<dbReference type="Pfam" id="PF10244">
    <property type="entry name" value="MRP-L51"/>
    <property type="match status" value="1"/>
</dbReference>
<comment type="subcellular location">
    <subcellularLocation>
        <location evidence="1">Mitochondrion</location>
    </subcellularLocation>
</comment>
<gene>
    <name evidence="9" type="ORF">g.4586</name>
</gene>
<sequence>MSWCKSLVRQTLQIVIPQVQSVRFRYHADKLAKGPLLRRFGYKNKILNRGLLPHIDGSKLPMPIYRPKDVWSEKRALFGQNDYIDILGNDNLHPTKIMYNVQSWLRGFKGNEYQTLLRKRRIFTHGIIPIARPTKWNDMQKRIRYLYKFLNRRTRNDGVPKS</sequence>
<evidence type="ECO:0000313" key="9">
    <source>
        <dbReference type="EMBL" id="JAS07798.1"/>
    </source>
</evidence>
<keyword evidence="4" id="KW-0689">Ribosomal protein</keyword>
<evidence type="ECO:0000256" key="4">
    <source>
        <dbReference type="ARBA" id="ARBA00022980"/>
    </source>
</evidence>
<protein>
    <recommendedName>
        <fullName evidence="7">Large ribosomal subunit protein mL51</fullName>
    </recommendedName>
    <alternativeName>
        <fullName evidence="8">39S ribosomal protein L51, mitochondrial</fullName>
    </alternativeName>
</protein>
<keyword evidence="6" id="KW-0687">Ribonucleoprotein</keyword>
<dbReference type="InterPro" id="IPR019373">
    <property type="entry name" value="Ribosomal_mL51"/>
</dbReference>
<dbReference type="PANTHER" id="PTHR13409">
    <property type="entry name" value="MITOCHONDRIAL 39S RIBOSOMAL PROTEIN L51"/>
    <property type="match status" value="1"/>
</dbReference>
<keyword evidence="5" id="KW-0496">Mitochondrion</keyword>
<dbReference type="GO" id="GO:0003735">
    <property type="term" value="F:structural constituent of ribosome"/>
    <property type="evidence" value="ECO:0007669"/>
    <property type="project" value="InterPro"/>
</dbReference>
<evidence type="ECO:0000256" key="1">
    <source>
        <dbReference type="ARBA" id="ARBA00004173"/>
    </source>
</evidence>
<evidence type="ECO:0000256" key="6">
    <source>
        <dbReference type="ARBA" id="ARBA00023274"/>
    </source>
</evidence>
<comment type="similarity">
    <text evidence="2">Belongs to the mitochondrion-specific ribosomal protein mL51 family.</text>
</comment>
<proteinExistence type="inferred from homology"/>
<evidence type="ECO:0000256" key="2">
    <source>
        <dbReference type="ARBA" id="ARBA00010972"/>
    </source>
</evidence>
<dbReference type="PANTHER" id="PTHR13409:SF0">
    <property type="entry name" value="LARGE RIBOSOMAL SUBUNIT PROTEIN ML51"/>
    <property type="match status" value="1"/>
</dbReference>
<evidence type="ECO:0000256" key="8">
    <source>
        <dbReference type="ARBA" id="ARBA00035419"/>
    </source>
</evidence>
<dbReference type="GO" id="GO:0005762">
    <property type="term" value="C:mitochondrial large ribosomal subunit"/>
    <property type="evidence" value="ECO:0007669"/>
    <property type="project" value="TreeGrafter"/>
</dbReference>
<name>A0A1B6C2P8_9HEMI</name>
<evidence type="ECO:0000256" key="3">
    <source>
        <dbReference type="ARBA" id="ARBA00022946"/>
    </source>
</evidence>
<evidence type="ECO:0000256" key="5">
    <source>
        <dbReference type="ARBA" id="ARBA00023128"/>
    </source>
</evidence>
<accession>A0A1B6C2P8</accession>
<dbReference type="AlphaFoldDB" id="A0A1B6C2P8"/>
<reference evidence="9" key="1">
    <citation type="submission" date="2015-12" db="EMBL/GenBank/DDBJ databases">
        <title>De novo transcriptome assembly of four potential Pierce s Disease insect vectors from Arizona vineyards.</title>
        <authorList>
            <person name="Tassone E.E."/>
        </authorList>
    </citation>
    <scope>NUCLEOTIDE SEQUENCE</scope>
</reference>
<keyword evidence="3" id="KW-0809">Transit peptide</keyword>
<evidence type="ECO:0000256" key="7">
    <source>
        <dbReference type="ARBA" id="ARBA00035182"/>
    </source>
</evidence>
<dbReference type="EMBL" id="GEDC01029500">
    <property type="protein sequence ID" value="JAS07798.1"/>
    <property type="molecule type" value="Transcribed_RNA"/>
</dbReference>
<organism evidence="9">
    <name type="scientific">Clastoptera arizonana</name>
    <name type="common">Arizona spittle bug</name>
    <dbReference type="NCBI Taxonomy" id="38151"/>
    <lineage>
        <taxon>Eukaryota</taxon>
        <taxon>Metazoa</taxon>
        <taxon>Ecdysozoa</taxon>
        <taxon>Arthropoda</taxon>
        <taxon>Hexapoda</taxon>
        <taxon>Insecta</taxon>
        <taxon>Pterygota</taxon>
        <taxon>Neoptera</taxon>
        <taxon>Paraneoptera</taxon>
        <taxon>Hemiptera</taxon>
        <taxon>Auchenorrhyncha</taxon>
        <taxon>Cercopoidea</taxon>
        <taxon>Clastopteridae</taxon>
        <taxon>Clastoptera</taxon>
    </lineage>
</organism>
<dbReference type="GO" id="GO:0006412">
    <property type="term" value="P:translation"/>
    <property type="evidence" value="ECO:0007669"/>
    <property type="project" value="TreeGrafter"/>
</dbReference>